<dbReference type="Gene3D" id="3.30.420.10">
    <property type="entry name" value="Ribonuclease H-like superfamily/Ribonuclease H"/>
    <property type="match status" value="1"/>
</dbReference>
<sequence length="79" mass="8515">MVSAEGRTLGPRKGLLTAGGEGIKIQNEILKLLESVWEPKEVAIIHCRGHQKRKDSGSEGNRRADAVARLAAKEQAVPS</sequence>
<dbReference type="InterPro" id="IPR036397">
    <property type="entry name" value="RNaseH_sf"/>
</dbReference>
<protein>
    <recommendedName>
        <fullName evidence="2">RNase H type-1 domain-containing protein</fullName>
    </recommendedName>
</protein>
<gene>
    <name evidence="3" type="ORF">QTO34_016785</name>
</gene>
<feature type="compositionally biased region" description="Basic and acidic residues" evidence="1">
    <location>
        <begin position="54"/>
        <end position="66"/>
    </location>
</feature>
<dbReference type="InterPro" id="IPR012337">
    <property type="entry name" value="RNaseH-like_sf"/>
</dbReference>
<evidence type="ECO:0000313" key="3">
    <source>
        <dbReference type="EMBL" id="KAK1342032.1"/>
    </source>
</evidence>
<name>A0AA40LS60_CNENI</name>
<proteinExistence type="predicted"/>
<dbReference type="EMBL" id="JAULJE010000006">
    <property type="protein sequence ID" value="KAK1342032.1"/>
    <property type="molecule type" value="Genomic_DNA"/>
</dbReference>
<keyword evidence="4" id="KW-1185">Reference proteome</keyword>
<accession>A0AA40LS60</accession>
<evidence type="ECO:0000256" key="1">
    <source>
        <dbReference type="SAM" id="MobiDB-lite"/>
    </source>
</evidence>
<feature type="region of interest" description="Disordered" evidence="1">
    <location>
        <begin position="49"/>
        <end position="79"/>
    </location>
</feature>
<organism evidence="3 4">
    <name type="scientific">Cnephaeus nilssonii</name>
    <name type="common">Northern bat</name>
    <name type="synonym">Eptesicus nilssonii</name>
    <dbReference type="NCBI Taxonomy" id="3371016"/>
    <lineage>
        <taxon>Eukaryota</taxon>
        <taxon>Metazoa</taxon>
        <taxon>Chordata</taxon>
        <taxon>Craniata</taxon>
        <taxon>Vertebrata</taxon>
        <taxon>Euteleostomi</taxon>
        <taxon>Mammalia</taxon>
        <taxon>Eutheria</taxon>
        <taxon>Laurasiatheria</taxon>
        <taxon>Chiroptera</taxon>
        <taxon>Yangochiroptera</taxon>
        <taxon>Vespertilionidae</taxon>
        <taxon>Cnephaeus</taxon>
    </lineage>
</organism>
<dbReference type="PROSITE" id="PS50879">
    <property type="entry name" value="RNASE_H_1"/>
    <property type="match status" value="1"/>
</dbReference>
<dbReference type="GO" id="GO:0004523">
    <property type="term" value="F:RNA-DNA hybrid ribonuclease activity"/>
    <property type="evidence" value="ECO:0007669"/>
    <property type="project" value="InterPro"/>
</dbReference>
<reference evidence="3" key="1">
    <citation type="submission" date="2023-06" db="EMBL/GenBank/DDBJ databases">
        <title>Reference genome for the Northern bat (Eptesicus nilssonii), a most northern bat species.</title>
        <authorList>
            <person name="Laine V.N."/>
            <person name="Pulliainen A.T."/>
            <person name="Lilley T.M."/>
        </authorList>
    </citation>
    <scope>NUCLEOTIDE SEQUENCE</scope>
    <source>
        <strain evidence="3">BLF_Eptnil</strain>
        <tissue evidence="3">Kidney</tissue>
    </source>
</reference>
<dbReference type="GO" id="GO:0003676">
    <property type="term" value="F:nucleic acid binding"/>
    <property type="evidence" value="ECO:0007669"/>
    <property type="project" value="InterPro"/>
</dbReference>
<evidence type="ECO:0000259" key="2">
    <source>
        <dbReference type="PROSITE" id="PS50879"/>
    </source>
</evidence>
<dbReference type="SUPFAM" id="SSF53098">
    <property type="entry name" value="Ribonuclease H-like"/>
    <property type="match status" value="1"/>
</dbReference>
<dbReference type="InterPro" id="IPR002156">
    <property type="entry name" value="RNaseH_domain"/>
</dbReference>
<feature type="domain" description="RNase H type-1" evidence="2">
    <location>
        <begin position="1"/>
        <end position="73"/>
    </location>
</feature>
<dbReference type="Proteomes" id="UP001177744">
    <property type="component" value="Unassembled WGS sequence"/>
</dbReference>
<evidence type="ECO:0000313" key="4">
    <source>
        <dbReference type="Proteomes" id="UP001177744"/>
    </source>
</evidence>
<dbReference type="AlphaFoldDB" id="A0AA40LS60"/>
<comment type="caution">
    <text evidence="3">The sequence shown here is derived from an EMBL/GenBank/DDBJ whole genome shotgun (WGS) entry which is preliminary data.</text>
</comment>